<dbReference type="InParanoid" id="A9WFG3"/>
<dbReference type="InterPro" id="IPR003594">
    <property type="entry name" value="HATPase_dom"/>
</dbReference>
<dbReference type="eggNOG" id="COG4585">
    <property type="taxonomic scope" value="Bacteria"/>
</dbReference>
<dbReference type="CDD" id="cd16917">
    <property type="entry name" value="HATPase_UhpB-NarQ-NarX-like"/>
    <property type="match status" value="1"/>
</dbReference>
<proteinExistence type="predicted"/>
<feature type="transmembrane region" description="Helical" evidence="10">
    <location>
        <begin position="107"/>
        <end position="137"/>
    </location>
</feature>
<keyword evidence="13" id="KW-1185">Reference proteome</keyword>
<dbReference type="InterPro" id="IPR011712">
    <property type="entry name" value="Sig_transdc_His_kin_sub3_dim/P"/>
</dbReference>
<dbReference type="PATRIC" id="fig|324602.8.peg.755"/>
<dbReference type="GO" id="GO:0004672">
    <property type="term" value="F:protein kinase activity"/>
    <property type="evidence" value="ECO:0000318"/>
    <property type="project" value="GO_Central"/>
</dbReference>
<dbReference type="FunCoup" id="A9WFG3">
    <property type="interactions" value="17"/>
</dbReference>
<evidence type="ECO:0000259" key="11">
    <source>
        <dbReference type="SMART" id="SM00387"/>
    </source>
</evidence>
<evidence type="ECO:0000256" key="8">
    <source>
        <dbReference type="ARBA" id="ARBA00023012"/>
    </source>
</evidence>
<organism evidence="12 13">
    <name type="scientific">Chloroflexus aurantiacus (strain ATCC 29366 / DSM 635 / J-10-fl)</name>
    <dbReference type="NCBI Taxonomy" id="324602"/>
    <lineage>
        <taxon>Bacteria</taxon>
        <taxon>Bacillati</taxon>
        <taxon>Chloroflexota</taxon>
        <taxon>Chloroflexia</taxon>
        <taxon>Chloroflexales</taxon>
        <taxon>Chloroflexineae</taxon>
        <taxon>Chloroflexaceae</taxon>
        <taxon>Chloroflexus</taxon>
    </lineage>
</organism>
<evidence type="ECO:0000256" key="7">
    <source>
        <dbReference type="ARBA" id="ARBA00022840"/>
    </source>
</evidence>
<dbReference type="GO" id="GO:0005886">
    <property type="term" value="C:plasma membrane"/>
    <property type="evidence" value="ECO:0000318"/>
    <property type="project" value="GO_Central"/>
</dbReference>
<dbReference type="InterPro" id="IPR036890">
    <property type="entry name" value="HATPase_C_sf"/>
</dbReference>
<comment type="catalytic activity">
    <reaction evidence="1">
        <text>ATP + protein L-histidine = ADP + protein N-phospho-L-histidine.</text>
        <dbReference type="EC" id="2.7.13.3"/>
    </reaction>
</comment>
<evidence type="ECO:0000256" key="2">
    <source>
        <dbReference type="ARBA" id="ARBA00012438"/>
    </source>
</evidence>
<evidence type="ECO:0000256" key="6">
    <source>
        <dbReference type="ARBA" id="ARBA00022777"/>
    </source>
</evidence>
<name>A9WFG3_CHLAA</name>
<feature type="transmembrane region" description="Helical" evidence="10">
    <location>
        <begin position="52"/>
        <end position="69"/>
    </location>
</feature>
<sequence length="412" mass="45239">MMSSAQQTGWWQRLTAYFNNGQHTLMMAAYAVITVALVEYILFHRHLPAERFYPVIVLLSLLLALNAAWDSLQLRWGDVVANRLFFGLSSLIFLVVNYLGLDEGWTFLPFILFVIGSQAIIGLGIWPGLALSLLLYAGWNGVLWLRGVSSTQILTQAPSIALGLIFTLIFSIVLARLSEQMARTERLAAELRAANEALAASRERELALAAAEERVRLAHEIHDGLGHHLTALHVQLQVAARLLEHDPVRAAQALHLCREAAQAALTEVRQSVAIMRSNPLAEQPLPVVIERLVHDFSRVASFQIRFEQAGEIGEISPAMVMTLFRAAQEGLTNVQKHAQATCVTVRLIADTESVRLDVINDGPPAPAIGETGFGLAGLRERVSRLGGEIQAAPQPEGGFRLAIVLPRRSRNA</sequence>
<feature type="transmembrane region" description="Helical" evidence="10">
    <location>
        <begin position="157"/>
        <end position="177"/>
    </location>
</feature>
<dbReference type="KEGG" id="cau:Caur_0661"/>
<gene>
    <name evidence="12" type="ordered locus">Caur_0661</name>
</gene>
<keyword evidence="8" id="KW-0902">Two-component regulatory system</keyword>
<dbReference type="PANTHER" id="PTHR24421:SF10">
    <property type="entry name" value="NITRATE_NITRITE SENSOR PROTEIN NARQ"/>
    <property type="match status" value="1"/>
</dbReference>
<evidence type="ECO:0000313" key="13">
    <source>
        <dbReference type="Proteomes" id="UP000002008"/>
    </source>
</evidence>
<keyword evidence="9" id="KW-0175">Coiled coil</keyword>
<feature type="transmembrane region" description="Helical" evidence="10">
    <location>
        <begin position="24"/>
        <end position="43"/>
    </location>
</feature>
<dbReference type="EMBL" id="CP000909">
    <property type="protein sequence ID" value="ABY33901.1"/>
    <property type="molecule type" value="Genomic_DNA"/>
</dbReference>
<dbReference type="SMART" id="SM00387">
    <property type="entry name" value="HATPase_c"/>
    <property type="match status" value="1"/>
</dbReference>
<protein>
    <recommendedName>
        <fullName evidence="2">histidine kinase</fullName>
        <ecNumber evidence="2">2.7.13.3</ecNumber>
    </recommendedName>
</protein>
<dbReference type="GO" id="GO:0000155">
    <property type="term" value="F:phosphorelay sensor kinase activity"/>
    <property type="evidence" value="ECO:0007669"/>
    <property type="project" value="InterPro"/>
</dbReference>
<dbReference type="RefSeq" id="WP_012256557.1">
    <property type="nucleotide sequence ID" value="NC_010175.1"/>
</dbReference>
<dbReference type="AlphaFoldDB" id="A9WFG3"/>
<dbReference type="SUPFAM" id="SSF55874">
    <property type="entry name" value="ATPase domain of HSP90 chaperone/DNA topoisomerase II/histidine kinase"/>
    <property type="match status" value="1"/>
</dbReference>
<evidence type="ECO:0000313" key="12">
    <source>
        <dbReference type="EMBL" id="ABY33901.1"/>
    </source>
</evidence>
<keyword evidence="10" id="KW-0812">Transmembrane</keyword>
<keyword evidence="4" id="KW-0808">Transferase</keyword>
<dbReference type="GO" id="GO:0046983">
    <property type="term" value="F:protein dimerization activity"/>
    <property type="evidence" value="ECO:0007669"/>
    <property type="project" value="InterPro"/>
</dbReference>
<keyword evidence="7" id="KW-0067">ATP-binding</keyword>
<keyword evidence="10" id="KW-1133">Transmembrane helix</keyword>
<keyword evidence="10" id="KW-0472">Membrane</keyword>
<evidence type="ECO:0000256" key="5">
    <source>
        <dbReference type="ARBA" id="ARBA00022741"/>
    </source>
</evidence>
<evidence type="ECO:0000256" key="4">
    <source>
        <dbReference type="ARBA" id="ARBA00022679"/>
    </source>
</evidence>
<evidence type="ECO:0000256" key="9">
    <source>
        <dbReference type="SAM" id="Coils"/>
    </source>
</evidence>
<keyword evidence="3" id="KW-0597">Phosphoprotein</keyword>
<dbReference type="HOGENOM" id="CLU_000445_20_15_0"/>
<feature type="coiled-coil region" evidence="9">
    <location>
        <begin position="174"/>
        <end position="204"/>
    </location>
</feature>
<dbReference type="Gene3D" id="1.20.5.1930">
    <property type="match status" value="1"/>
</dbReference>
<evidence type="ECO:0000256" key="3">
    <source>
        <dbReference type="ARBA" id="ARBA00022553"/>
    </source>
</evidence>
<accession>A9WFG3</accession>
<reference evidence="13" key="1">
    <citation type="journal article" date="2011" name="BMC Genomics">
        <title>Complete genome sequence of the filamentous anoxygenic phototrophic bacterium Chloroflexus aurantiacus.</title>
        <authorList>
            <person name="Tang K.H."/>
            <person name="Barry K."/>
            <person name="Chertkov O."/>
            <person name="Dalin E."/>
            <person name="Han C.S."/>
            <person name="Hauser L.J."/>
            <person name="Honchak B.M."/>
            <person name="Karbach L.E."/>
            <person name="Land M.L."/>
            <person name="Lapidus A."/>
            <person name="Larimer F.W."/>
            <person name="Mikhailova N."/>
            <person name="Pitluck S."/>
            <person name="Pierson B.K."/>
            <person name="Blankenship R.E."/>
        </authorList>
    </citation>
    <scope>NUCLEOTIDE SEQUENCE [LARGE SCALE GENOMIC DNA]</scope>
    <source>
        <strain evidence="13">ATCC 29366 / DSM 635 / J-10-fl</strain>
    </source>
</reference>
<dbReference type="Pfam" id="PF07730">
    <property type="entry name" value="HisKA_3"/>
    <property type="match status" value="1"/>
</dbReference>
<dbReference type="Gene3D" id="3.30.565.10">
    <property type="entry name" value="Histidine kinase-like ATPase, C-terminal domain"/>
    <property type="match status" value="1"/>
</dbReference>
<feature type="transmembrane region" description="Helical" evidence="10">
    <location>
        <begin position="81"/>
        <end position="100"/>
    </location>
</feature>
<dbReference type="Proteomes" id="UP000002008">
    <property type="component" value="Chromosome"/>
</dbReference>
<dbReference type="GO" id="GO:0005524">
    <property type="term" value="F:ATP binding"/>
    <property type="evidence" value="ECO:0007669"/>
    <property type="project" value="UniProtKB-KW"/>
</dbReference>
<feature type="domain" description="Histidine kinase/HSP90-like ATPase" evidence="11">
    <location>
        <begin position="318"/>
        <end position="409"/>
    </location>
</feature>
<dbReference type="EnsemblBacteria" id="ABY33901">
    <property type="protein sequence ID" value="ABY33901"/>
    <property type="gene ID" value="Caur_0661"/>
</dbReference>
<dbReference type="InterPro" id="IPR050482">
    <property type="entry name" value="Sensor_HK_TwoCompSys"/>
</dbReference>
<keyword evidence="5" id="KW-0547">Nucleotide-binding</keyword>
<dbReference type="PANTHER" id="PTHR24421">
    <property type="entry name" value="NITRATE/NITRITE SENSOR PROTEIN NARX-RELATED"/>
    <property type="match status" value="1"/>
</dbReference>
<keyword evidence="6 12" id="KW-0418">Kinase</keyword>
<dbReference type="EC" id="2.7.13.3" evidence="2"/>
<dbReference type="STRING" id="324602.Caur_0661"/>
<evidence type="ECO:0000256" key="1">
    <source>
        <dbReference type="ARBA" id="ARBA00000085"/>
    </source>
</evidence>
<dbReference type="Pfam" id="PF02518">
    <property type="entry name" value="HATPase_c"/>
    <property type="match status" value="1"/>
</dbReference>
<evidence type="ECO:0000256" key="10">
    <source>
        <dbReference type="SAM" id="Phobius"/>
    </source>
</evidence>